<proteinExistence type="predicted"/>
<keyword evidence="3" id="KW-0805">Transcription regulation</keyword>
<keyword evidence="2" id="KW-0749">Sporulation</keyword>
<evidence type="ECO:0000313" key="10">
    <source>
        <dbReference type="Proteomes" id="UP000198853"/>
    </source>
</evidence>
<evidence type="ECO:0000259" key="8">
    <source>
        <dbReference type="PROSITE" id="PS51740"/>
    </source>
</evidence>
<evidence type="ECO:0000256" key="2">
    <source>
        <dbReference type="ARBA" id="ARBA00022969"/>
    </source>
</evidence>
<dbReference type="EMBL" id="FNEN01000037">
    <property type="protein sequence ID" value="SDJ33114.1"/>
    <property type="molecule type" value="Genomic_DNA"/>
</dbReference>
<sequence length="98" mass="11062">MKSTGVVRKVDELGRVVIPKELRYTMDIAERDAMEVYVDEDQIILKKYQPNNMCQVTGEVSNNNLSLANGKIILSPEGAEEIIDQLQEYVDQSRSVTS</sequence>
<evidence type="ECO:0000256" key="4">
    <source>
        <dbReference type="ARBA" id="ARBA00023125"/>
    </source>
</evidence>
<keyword evidence="6" id="KW-0804">Transcription</keyword>
<name>A0A1G8SVB7_9BACI</name>
<evidence type="ECO:0000256" key="1">
    <source>
        <dbReference type="ARBA" id="ARBA00022491"/>
    </source>
</evidence>
<evidence type="ECO:0000256" key="5">
    <source>
        <dbReference type="ARBA" id="ARBA00023159"/>
    </source>
</evidence>
<dbReference type="GO" id="GO:0042802">
    <property type="term" value="F:identical protein binding"/>
    <property type="evidence" value="ECO:0007669"/>
    <property type="project" value="UniProtKB-ARBA"/>
</dbReference>
<dbReference type="InterPro" id="IPR040678">
    <property type="entry name" value="AbrB_C"/>
</dbReference>
<dbReference type="AlphaFoldDB" id="A0A1G8SVB7"/>
<dbReference type="OrthoDB" id="9782993at2"/>
<keyword evidence="5" id="KW-0010">Activator</keyword>
<keyword evidence="1" id="KW-0678">Repressor</keyword>
<dbReference type="GO" id="GO:0030435">
    <property type="term" value="P:sporulation resulting in formation of a cellular spore"/>
    <property type="evidence" value="ECO:0007669"/>
    <property type="project" value="UniProtKB-KW"/>
</dbReference>
<protein>
    <submittedName>
        <fullName evidence="9">Transcriptional regulator, AbrB family</fullName>
    </submittedName>
</protein>
<reference evidence="9 10" key="1">
    <citation type="submission" date="2016-10" db="EMBL/GenBank/DDBJ databases">
        <authorList>
            <person name="de Groot N.N."/>
        </authorList>
    </citation>
    <scope>NUCLEOTIDE SEQUENCE [LARGE SCALE GENOMIC DNA]</scope>
    <source>
        <strain evidence="9 10">DSM 21771</strain>
    </source>
</reference>
<dbReference type="FunFam" id="2.10.260.10:FF:000001">
    <property type="entry name" value="Stage V sporulation protein T"/>
    <property type="match status" value="1"/>
</dbReference>
<feature type="domain" description="SpoVT-AbrB" evidence="8">
    <location>
        <begin position="5"/>
        <end position="50"/>
    </location>
</feature>
<dbReference type="Gene3D" id="2.10.260.10">
    <property type="match status" value="1"/>
</dbReference>
<dbReference type="PANTHER" id="PTHR36432:SF4">
    <property type="entry name" value="TRANSITION STATE REGULATOR ABH-RELATED"/>
    <property type="match status" value="1"/>
</dbReference>
<dbReference type="InterPro" id="IPR052731">
    <property type="entry name" value="B_subtilis_Trans_State_Reg"/>
</dbReference>
<accession>A0A1G8SVB7</accession>
<dbReference type="PROSITE" id="PS51740">
    <property type="entry name" value="SPOVT_ABRB"/>
    <property type="match status" value="1"/>
</dbReference>
<dbReference type="Pfam" id="PF04014">
    <property type="entry name" value="MazE_antitoxin"/>
    <property type="match status" value="1"/>
</dbReference>
<keyword evidence="10" id="KW-1185">Reference proteome</keyword>
<evidence type="ECO:0000256" key="7">
    <source>
        <dbReference type="PROSITE-ProRule" id="PRU01076"/>
    </source>
</evidence>
<evidence type="ECO:0000256" key="6">
    <source>
        <dbReference type="ARBA" id="ARBA00023163"/>
    </source>
</evidence>
<dbReference type="PANTHER" id="PTHR36432">
    <property type="match status" value="1"/>
</dbReference>
<dbReference type="GO" id="GO:0003677">
    <property type="term" value="F:DNA binding"/>
    <property type="evidence" value="ECO:0007669"/>
    <property type="project" value="UniProtKB-UniRule"/>
</dbReference>
<dbReference type="InterPro" id="IPR037914">
    <property type="entry name" value="SpoVT-AbrB_sf"/>
</dbReference>
<dbReference type="InterPro" id="IPR007159">
    <property type="entry name" value="SpoVT-AbrB_dom"/>
</dbReference>
<gene>
    <name evidence="9" type="ORF">SAMN04488123_1372</name>
</gene>
<dbReference type="SUPFAM" id="SSF89447">
    <property type="entry name" value="AbrB/MazE/MraZ-like"/>
    <property type="match status" value="1"/>
</dbReference>
<dbReference type="SMART" id="SM00966">
    <property type="entry name" value="SpoVT_AbrB"/>
    <property type="match status" value="1"/>
</dbReference>
<evidence type="ECO:0000256" key="3">
    <source>
        <dbReference type="ARBA" id="ARBA00023015"/>
    </source>
</evidence>
<evidence type="ECO:0000313" key="9">
    <source>
        <dbReference type="EMBL" id="SDJ33114.1"/>
    </source>
</evidence>
<keyword evidence="4 7" id="KW-0238">DNA-binding</keyword>
<dbReference type="NCBIfam" id="TIGR01439">
    <property type="entry name" value="lp_hng_hel_AbrB"/>
    <property type="match status" value="1"/>
</dbReference>
<organism evidence="9 10">
    <name type="scientific">Natribacillus halophilus</name>
    <dbReference type="NCBI Taxonomy" id="549003"/>
    <lineage>
        <taxon>Bacteria</taxon>
        <taxon>Bacillati</taxon>
        <taxon>Bacillota</taxon>
        <taxon>Bacilli</taxon>
        <taxon>Bacillales</taxon>
        <taxon>Bacillaceae</taxon>
        <taxon>Natribacillus</taxon>
    </lineage>
</organism>
<dbReference type="Proteomes" id="UP000198853">
    <property type="component" value="Unassembled WGS sequence"/>
</dbReference>
<dbReference type="RefSeq" id="WP_090400303.1">
    <property type="nucleotide sequence ID" value="NZ_FNEN01000037.1"/>
</dbReference>
<dbReference type="Pfam" id="PF18277">
    <property type="entry name" value="AbrB_C"/>
    <property type="match status" value="1"/>
</dbReference>